<keyword evidence="3" id="KW-0998">Cell outer membrane</keyword>
<gene>
    <name evidence="7" type="ORF">ACFFLH_01020</name>
</gene>
<dbReference type="Proteomes" id="UP001589628">
    <property type="component" value="Unassembled WGS sequence"/>
</dbReference>
<accession>A0ABV5Z6T9</accession>
<proteinExistence type="predicted"/>
<keyword evidence="5" id="KW-0732">Signal</keyword>
<dbReference type="Gene3D" id="3.30.1330.60">
    <property type="entry name" value="OmpA-like domain"/>
    <property type="match status" value="1"/>
</dbReference>
<evidence type="ECO:0000256" key="1">
    <source>
        <dbReference type="ARBA" id="ARBA00004442"/>
    </source>
</evidence>
<keyword evidence="8" id="KW-1185">Reference proteome</keyword>
<feature type="domain" description="OmpA-like" evidence="6">
    <location>
        <begin position="68"/>
        <end position="185"/>
    </location>
</feature>
<comment type="subcellular location">
    <subcellularLocation>
        <location evidence="1">Cell outer membrane</location>
    </subcellularLocation>
</comment>
<protein>
    <submittedName>
        <fullName evidence="7">OmpA family protein</fullName>
    </submittedName>
</protein>
<feature type="signal peptide" evidence="5">
    <location>
        <begin position="1"/>
        <end position="16"/>
    </location>
</feature>
<evidence type="ECO:0000256" key="3">
    <source>
        <dbReference type="ARBA" id="ARBA00023237"/>
    </source>
</evidence>
<dbReference type="InterPro" id="IPR006665">
    <property type="entry name" value="OmpA-like"/>
</dbReference>
<name>A0ABV5Z6T9_9GAMM</name>
<dbReference type="PANTHER" id="PTHR30329:SF21">
    <property type="entry name" value="LIPOPROTEIN YIAD-RELATED"/>
    <property type="match status" value="1"/>
</dbReference>
<dbReference type="SUPFAM" id="SSF103088">
    <property type="entry name" value="OmpA-like"/>
    <property type="match status" value="1"/>
</dbReference>
<evidence type="ECO:0000313" key="7">
    <source>
        <dbReference type="EMBL" id="MFB9884991.1"/>
    </source>
</evidence>
<feature type="chain" id="PRO_5046083752" evidence="5">
    <location>
        <begin position="17"/>
        <end position="188"/>
    </location>
</feature>
<dbReference type="CDD" id="cd07185">
    <property type="entry name" value="OmpA_C-like"/>
    <property type="match status" value="1"/>
</dbReference>
<dbReference type="RefSeq" id="WP_162157431.1">
    <property type="nucleotide sequence ID" value="NZ_JBHLZN010000001.1"/>
</dbReference>
<dbReference type="InterPro" id="IPR006664">
    <property type="entry name" value="OMP_bac"/>
</dbReference>
<dbReference type="PRINTS" id="PR01021">
    <property type="entry name" value="OMPADOMAIN"/>
</dbReference>
<comment type="caution">
    <text evidence="7">The sequence shown here is derived from an EMBL/GenBank/DDBJ whole genome shotgun (WGS) entry which is preliminary data.</text>
</comment>
<evidence type="ECO:0000259" key="6">
    <source>
        <dbReference type="PROSITE" id="PS51123"/>
    </source>
</evidence>
<dbReference type="Pfam" id="PF00691">
    <property type="entry name" value="OmpA"/>
    <property type="match status" value="1"/>
</dbReference>
<reference evidence="7 8" key="1">
    <citation type="submission" date="2024-09" db="EMBL/GenBank/DDBJ databases">
        <authorList>
            <person name="Sun Q."/>
            <person name="Mori K."/>
        </authorList>
    </citation>
    <scope>NUCLEOTIDE SEQUENCE [LARGE SCALE GENOMIC DNA]</scope>
    <source>
        <strain evidence="7 8">ATCC 51285</strain>
    </source>
</reference>
<keyword evidence="2 4" id="KW-0472">Membrane</keyword>
<dbReference type="EMBL" id="JBHLZN010000001">
    <property type="protein sequence ID" value="MFB9884991.1"/>
    <property type="molecule type" value="Genomic_DNA"/>
</dbReference>
<dbReference type="PANTHER" id="PTHR30329">
    <property type="entry name" value="STATOR ELEMENT OF FLAGELLAR MOTOR COMPLEX"/>
    <property type="match status" value="1"/>
</dbReference>
<evidence type="ECO:0000313" key="8">
    <source>
        <dbReference type="Proteomes" id="UP001589628"/>
    </source>
</evidence>
<dbReference type="PROSITE" id="PS51123">
    <property type="entry name" value="OMPA_2"/>
    <property type="match status" value="1"/>
</dbReference>
<evidence type="ECO:0000256" key="2">
    <source>
        <dbReference type="ARBA" id="ARBA00023136"/>
    </source>
</evidence>
<dbReference type="InterPro" id="IPR050330">
    <property type="entry name" value="Bact_OuterMem_StrucFunc"/>
</dbReference>
<evidence type="ECO:0000256" key="4">
    <source>
        <dbReference type="PROSITE-ProRule" id="PRU00473"/>
    </source>
</evidence>
<sequence>MTVLALAMAASGFAFATPDTHSYWVDSKGVVVKDGSGACLRTSQWKAEDISVCTGEKPAEPAPVVAEPVYQNVEQSLTVYFPHNVATLSEANQARLAEFVGNVNSTFNSVEGVAVAGHASSPGSDGYNLRLSQKRANNVVSSLNSLGVSNAAVNAYGETDLVFDANGKEDQERSRRVVVDVVGKKKVN</sequence>
<evidence type="ECO:0000256" key="5">
    <source>
        <dbReference type="SAM" id="SignalP"/>
    </source>
</evidence>
<dbReference type="InterPro" id="IPR036737">
    <property type="entry name" value="OmpA-like_sf"/>
</dbReference>
<organism evidence="7 8">
    <name type="scientific">Balneatrix alpica</name>
    <dbReference type="NCBI Taxonomy" id="75684"/>
    <lineage>
        <taxon>Bacteria</taxon>
        <taxon>Pseudomonadati</taxon>
        <taxon>Pseudomonadota</taxon>
        <taxon>Gammaproteobacteria</taxon>
        <taxon>Oceanospirillales</taxon>
        <taxon>Balneatrichaceae</taxon>
        <taxon>Balneatrix</taxon>
    </lineage>
</organism>